<keyword evidence="2" id="KW-0238">DNA-binding</keyword>
<sequence>MKREAELSIERLLEMESLVADPSEEFQFLRVGPDTNVPPRYRAPVSSLCQIGNKQIAALVVWARDIPHFSQLEMDDQVMLIKACWNELLLFAIAWRSMERTWTVPGPRRRRSSCVSCLV</sequence>
<evidence type="ECO:0000256" key="1">
    <source>
        <dbReference type="ARBA" id="ARBA00023015"/>
    </source>
</evidence>
<reference evidence="7 8" key="1">
    <citation type="submission" date="2017-07" db="EMBL/GenBank/DDBJ databases">
        <authorList>
            <person name="Talla V."/>
            <person name="Backstrom N."/>
        </authorList>
    </citation>
    <scope>NUCLEOTIDE SEQUENCE [LARGE SCALE GENOMIC DNA]</scope>
</reference>
<dbReference type="InterPro" id="IPR050200">
    <property type="entry name" value="Nuclear_hormone_rcpt_NR3"/>
</dbReference>
<protein>
    <recommendedName>
        <fullName evidence="6">NR LBD domain-containing protein</fullName>
    </recommendedName>
</protein>
<dbReference type="PANTHER" id="PTHR48092">
    <property type="entry name" value="KNIRPS-RELATED PROTEIN-RELATED"/>
    <property type="match status" value="1"/>
</dbReference>
<keyword evidence="5" id="KW-0539">Nucleus</keyword>
<name>A0A5E4PWA3_9NEOP</name>
<evidence type="ECO:0000313" key="7">
    <source>
        <dbReference type="EMBL" id="VVC90315.1"/>
    </source>
</evidence>
<evidence type="ECO:0000256" key="5">
    <source>
        <dbReference type="ARBA" id="ARBA00023242"/>
    </source>
</evidence>
<evidence type="ECO:0000256" key="3">
    <source>
        <dbReference type="ARBA" id="ARBA00023163"/>
    </source>
</evidence>
<dbReference type="Pfam" id="PF00104">
    <property type="entry name" value="Hormone_recep"/>
    <property type="match status" value="1"/>
</dbReference>
<evidence type="ECO:0000313" key="8">
    <source>
        <dbReference type="Proteomes" id="UP000324832"/>
    </source>
</evidence>
<dbReference type="InterPro" id="IPR035500">
    <property type="entry name" value="NHR-like_dom_sf"/>
</dbReference>
<accession>A0A5E4PWA3</accession>
<dbReference type="GO" id="GO:0003677">
    <property type="term" value="F:DNA binding"/>
    <property type="evidence" value="ECO:0007669"/>
    <property type="project" value="UniProtKB-KW"/>
</dbReference>
<evidence type="ECO:0000256" key="4">
    <source>
        <dbReference type="ARBA" id="ARBA00023170"/>
    </source>
</evidence>
<evidence type="ECO:0000256" key="2">
    <source>
        <dbReference type="ARBA" id="ARBA00023125"/>
    </source>
</evidence>
<keyword evidence="3" id="KW-0804">Transcription</keyword>
<dbReference type="EMBL" id="FZQP02000770">
    <property type="protein sequence ID" value="VVC90315.1"/>
    <property type="molecule type" value="Genomic_DNA"/>
</dbReference>
<dbReference type="InterPro" id="IPR000536">
    <property type="entry name" value="Nucl_hrmn_rcpt_lig-bd"/>
</dbReference>
<gene>
    <name evidence="7" type="ORF">LSINAPIS_LOCUS3255</name>
</gene>
<dbReference type="InterPro" id="IPR001723">
    <property type="entry name" value="Nuclear_hrmn_rcpt"/>
</dbReference>
<keyword evidence="1" id="KW-0805">Transcription regulation</keyword>
<dbReference type="SUPFAM" id="SSF48508">
    <property type="entry name" value="Nuclear receptor ligand-binding domain"/>
    <property type="match status" value="1"/>
</dbReference>
<keyword evidence="4" id="KW-0675">Receptor</keyword>
<proteinExistence type="predicted"/>
<dbReference type="Proteomes" id="UP000324832">
    <property type="component" value="Unassembled WGS sequence"/>
</dbReference>
<organism evidence="7 8">
    <name type="scientific">Leptidea sinapis</name>
    <dbReference type="NCBI Taxonomy" id="189913"/>
    <lineage>
        <taxon>Eukaryota</taxon>
        <taxon>Metazoa</taxon>
        <taxon>Ecdysozoa</taxon>
        <taxon>Arthropoda</taxon>
        <taxon>Hexapoda</taxon>
        <taxon>Insecta</taxon>
        <taxon>Pterygota</taxon>
        <taxon>Neoptera</taxon>
        <taxon>Endopterygota</taxon>
        <taxon>Lepidoptera</taxon>
        <taxon>Glossata</taxon>
        <taxon>Ditrysia</taxon>
        <taxon>Papilionoidea</taxon>
        <taxon>Pieridae</taxon>
        <taxon>Dismorphiinae</taxon>
        <taxon>Leptidea</taxon>
    </lineage>
</organism>
<keyword evidence="8" id="KW-1185">Reference proteome</keyword>
<dbReference type="PRINTS" id="PR00398">
    <property type="entry name" value="STRDHORMONER"/>
</dbReference>
<evidence type="ECO:0000259" key="6">
    <source>
        <dbReference type="PROSITE" id="PS51843"/>
    </source>
</evidence>
<feature type="domain" description="NR LBD" evidence="6">
    <location>
        <begin position="4"/>
        <end position="119"/>
    </location>
</feature>
<dbReference type="PROSITE" id="PS51843">
    <property type="entry name" value="NR_LBD"/>
    <property type="match status" value="1"/>
</dbReference>
<dbReference type="AlphaFoldDB" id="A0A5E4PWA3"/>
<dbReference type="Gene3D" id="1.10.565.10">
    <property type="entry name" value="Retinoid X Receptor"/>
    <property type="match status" value="1"/>
</dbReference>